<dbReference type="Pfam" id="PF14559">
    <property type="entry name" value="TPR_19"/>
    <property type="match status" value="1"/>
</dbReference>
<proteinExistence type="predicted"/>
<comment type="caution">
    <text evidence="2">The sequence shown here is derived from an EMBL/GenBank/DDBJ whole genome shotgun (WGS) entry which is preliminary data.</text>
</comment>
<feature type="compositionally biased region" description="Low complexity" evidence="1">
    <location>
        <begin position="141"/>
        <end position="163"/>
    </location>
</feature>
<name>J9GTY8_9ZZZZ</name>
<sequence>MHRGDRSFKAGDYKTAEVLYGEALKQDTTNVRARFNLADTYLALSDLDHAMGEYAKVVRDGREREGKLSSRAYHNMGFIEQTVAGAADEQQKQQHLRKAIEHYKDALRLNPQADESRYNLVLCQKQLKESQDQQSKDQQEDPQSQNKQQQEDQSQQQKKQQQQPDEKEGNKAPEPKPEQQDQQLDRKSEQLLNYIRQREKQTKEKINVQPRKVYRGKNW</sequence>
<feature type="compositionally biased region" description="Basic and acidic residues" evidence="1">
    <location>
        <begin position="196"/>
        <end position="206"/>
    </location>
</feature>
<dbReference type="InterPro" id="IPR011990">
    <property type="entry name" value="TPR-like_helical_dom_sf"/>
</dbReference>
<protein>
    <submittedName>
        <fullName evidence="2">BatC protein</fullName>
    </submittedName>
</protein>
<feature type="compositionally biased region" description="Basic and acidic residues" evidence="1">
    <location>
        <begin position="164"/>
        <end position="189"/>
    </location>
</feature>
<accession>J9GTY8</accession>
<gene>
    <name evidence="2" type="ORF">EVA_08019</name>
</gene>
<dbReference type="AlphaFoldDB" id="J9GTY8"/>
<feature type="region of interest" description="Disordered" evidence="1">
    <location>
        <begin position="128"/>
        <end position="219"/>
    </location>
</feature>
<dbReference type="SUPFAM" id="SSF48452">
    <property type="entry name" value="TPR-like"/>
    <property type="match status" value="1"/>
</dbReference>
<evidence type="ECO:0000256" key="1">
    <source>
        <dbReference type="SAM" id="MobiDB-lite"/>
    </source>
</evidence>
<evidence type="ECO:0000313" key="2">
    <source>
        <dbReference type="EMBL" id="EJX03870.1"/>
    </source>
</evidence>
<dbReference type="Pfam" id="PF13432">
    <property type="entry name" value="TPR_16"/>
    <property type="match status" value="1"/>
</dbReference>
<dbReference type="EMBL" id="AMCI01002001">
    <property type="protein sequence ID" value="EJX03870.1"/>
    <property type="molecule type" value="Genomic_DNA"/>
</dbReference>
<organism evidence="2">
    <name type="scientific">gut metagenome</name>
    <dbReference type="NCBI Taxonomy" id="749906"/>
    <lineage>
        <taxon>unclassified sequences</taxon>
        <taxon>metagenomes</taxon>
        <taxon>organismal metagenomes</taxon>
    </lineage>
</organism>
<feature type="compositionally biased region" description="Basic and acidic residues" evidence="1">
    <location>
        <begin position="128"/>
        <end position="139"/>
    </location>
</feature>
<dbReference type="Gene3D" id="1.25.40.10">
    <property type="entry name" value="Tetratricopeptide repeat domain"/>
    <property type="match status" value="2"/>
</dbReference>
<reference evidence="2" key="1">
    <citation type="journal article" date="2012" name="PLoS ONE">
        <title>Gene sets for utilization of primary and secondary nutrition supplies in the distal gut of endangered iberian lynx.</title>
        <authorList>
            <person name="Alcaide M."/>
            <person name="Messina E."/>
            <person name="Richter M."/>
            <person name="Bargiela R."/>
            <person name="Peplies J."/>
            <person name="Huws S.A."/>
            <person name="Newbold C.J."/>
            <person name="Golyshin P.N."/>
            <person name="Simon M.A."/>
            <person name="Lopez G."/>
            <person name="Yakimov M.M."/>
            <person name="Ferrer M."/>
        </authorList>
    </citation>
    <scope>NUCLEOTIDE SEQUENCE</scope>
</reference>